<reference evidence="1 2" key="1">
    <citation type="submission" date="2021-10" db="EMBL/GenBank/DDBJ databases">
        <authorList>
            <person name="Koch H."/>
        </authorList>
    </citation>
    <scope>NUCLEOTIDE SEQUENCE [LARGE SCALE GENOMIC DNA]</scope>
    <source>
        <strain evidence="1">6680</strain>
    </source>
</reference>
<keyword evidence="2" id="KW-1185">Reference proteome</keyword>
<evidence type="ECO:0000313" key="2">
    <source>
        <dbReference type="Proteomes" id="UP000839052"/>
    </source>
</evidence>
<name>A0ABM8YX04_9PROT</name>
<dbReference type="EMBL" id="OU912926">
    <property type="protein sequence ID" value="CAG9931994.1"/>
    <property type="molecule type" value="Genomic_DNA"/>
</dbReference>
<gene>
    <name evidence="1" type="ORF">NTG6680_0741</name>
</gene>
<protein>
    <submittedName>
        <fullName evidence="1">Uncharacterized protein</fullName>
    </submittedName>
</protein>
<dbReference type="PANTHER" id="PTHR35404">
    <property type="entry name" value="TRANSPOSASE OF TN10"/>
    <property type="match status" value="1"/>
</dbReference>
<dbReference type="PANTHER" id="PTHR35404:SF8">
    <property type="entry name" value="TRANSPOSASE OF TN10"/>
    <property type="match status" value="1"/>
</dbReference>
<accession>A0ABM8YX04</accession>
<sequence length="67" mass="7802">MPLIIIDWSDLTPDRQWQLLRASVAVEGRSITLYEQLYPQSQATSPRVHQAFLTQLATLLRQVVYQF</sequence>
<proteinExistence type="predicted"/>
<organism evidence="1 2">
    <name type="scientific">Candidatus Nitrotoga arctica</name>
    <dbReference type="NCBI Taxonomy" id="453162"/>
    <lineage>
        <taxon>Bacteria</taxon>
        <taxon>Pseudomonadati</taxon>
        <taxon>Pseudomonadota</taxon>
        <taxon>Betaproteobacteria</taxon>
        <taxon>Nitrosomonadales</taxon>
        <taxon>Gallionellaceae</taxon>
        <taxon>Candidatus Nitrotoga</taxon>
    </lineage>
</organism>
<dbReference type="RefSeq" id="WP_239796008.1">
    <property type="nucleotide sequence ID" value="NZ_OU912926.1"/>
</dbReference>
<evidence type="ECO:0000313" key="1">
    <source>
        <dbReference type="EMBL" id="CAG9931994.1"/>
    </source>
</evidence>
<dbReference type="Proteomes" id="UP000839052">
    <property type="component" value="Chromosome"/>
</dbReference>